<name>A0ABX9Y414_MICCH</name>
<accession>A0ABX9Y414</accession>
<sequence length="94" mass="10263">MTGRSAAYAGPVTTELTELSDELGADLIVRTATGYRLPLTDAQVDVKAVLRVLDDCEQGGARRRGARDGRRDQRGFTTVSRRRATRRSRGARAS</sequence>
<comment type="caution">
    <text evidence="2">The sequence shown here is derived from an EMBL/GenBank/DDBJ whole genome shotgun (WGS) entry which is preliminary data.</text>
</comment>
<feature type="compositionally biased region" description="Basic residues" evidence="1">
    <location>
        <begin position="80"/>
        <end position="94"/>
    </location>
</feature>
<evidence type="ECO:0000256" key="1">
    <source>
        <dbReference type="SAM" id="MobiDB-lite"/>
    </source>
</evidence>
<evidence type="ECO:0000313" key="3">
    <source>
        <dbReference type="Proteomes" id="UP000274694"/>
    </source>
</evidence>
<keyword evidence="3" id="KW-1185">Reference proteome</keyword>
<organism evidence="2 3">
    <name type="scientific">Micromonospora chalcea</name>
    <dbReference type="NCBI Taxonomy" id="1874"/>
    <lineage>
        <taxon>Bacteria</taxon>
        <taxon>Bacillati</taxon>
        <taxon>Actinomycetota</taxon>
        <taxon>Actinomycetes</taxon>
        <taxon>Micromonosporales</taxon>
        <taxon>Micromonosporaceae</taxon>
        <taxon>Micromonospora</taxon>
    </lineage>
</organism>
<reference evidence="2 3" key="1">
    <citation type="submission" date="2018-05" db="EMBL/GenBank/DDBJ databases">
        <title>Micromonospora from Atacama Desert.</title>
        <authorList>
            <person name="Carro L."/>
            <person name="Goodfellow M."/>
            <person name="Klenk H.-P."/>
        </authorList>
    </citation>
    <scope>NUCLEOTIDE SEQUENCE [LARGE SCALE GENOMIC DNA]</scope>
    <source>
        <strain evidence="2 3">LB41</strain>
    </source>
</reference>
<gene>
    <name evidence="2" type="ORF">DLJ60_13265</name>
</gene>
<proteinExistence type="predicted"/>
<dbReference type="EMBL" id="QGTA01000179">
    <property type="protein sequence ID" value="RQW92952.1"/>
    <property type="molecule type" value="Genomic_DNA"/>
</dbReference>
<evidence type="ECO:0000313" key="2">
    <source>
        <dbReference type="EMBL" id="RQW92952.1"/>
    </source>
</evidence>
<feature type="region of interest" description="Disordered" evidence="1">
    <location>
        <begin position="59"/>
        <end position="94"/>
    </location>
</feature>
<dbReference type="Proteomes" id="UP000274694">
    <property type="component" value="Unassembled WGS sequence"/>
</dbReference>
<protein>
    <submittedName>
        <fullName evidence="2">Uncharacterized protein</fullName>
    </submittedName>
</protein>